<evidence type="ECO:0000313" key="1">
    <source>
        <dbReference type="EMBL" id="KOF00670.1"/>
    </source>
</evidence>
<dbReference type="AlphaFoldDB" id="A0A0L8AEU3"/>
<accession>A0A0L8AEU3</accession>
<evidence type="ECO:0000313" key="2">
    <source>
        <dbReference type="Proteomes" id="UP000036890"/>
    </source>
</evidence>
<proteinExistence type="predicted"/>
<dbReference type="EMBL" id="AJLO02000007">
    <property type="protein sequence ID" value="KOF00670.1"/>
    <property type="molecule type" value="Genomic_DNA"/>
</dbReference>
<dbReference type="Proteomes" id="UP000036890">
    <property type="component" value="Unassembled WGS sequence"/>
</dbReference>
<gene>
    <name evidence="1" type="ORF">W7K_02880</name>
</gene>
<dbReference type="RefSeq" id="WP_010486532.1">
    <property type="nucleotide sequence ID" value="NZ_AJLO02000007.1"/>
</dbReference>
<protein>
    <submittedName>
        <fullName evidence="1">Uncharacterized protein</fullName>
    </submittedName>
</protein>
<dbReference type="OrthoDB" id="6055459at2"/>
<sequence>MPDLLEGTDVPDFREVGHVLASLSGVDLAKASMATVREWEARGLALIALSREDLDEAERIMAPVSKRRRGTNLAAAGVPKEEA</sequence>
<organism evidence="1 2">
    <name type="scientific">Stenotrophomonas geniculata N1</name>
    <dbReference type="NCBI Taxonomy" id="1167641"/>
    <lineage>
        <taxon>Bacteria</taxon>
        <taxon>Pseudomonadati</taxon>
        <taxon>Pseudomonadota</taxon>
        <taxon>Gammaproteobacteria</taxon>
        <taxon>Lysobacterales</taxon>
        <taxon>Lysobacteraceae</taxon>
        <taxon>Stenotrophomonas</taxon>
    </lineage>
</organism>
<comment type="caution">
    <text evidence="1">The sequence shown here is derived from an EMBL/GenBank/DDBJ whole genome shotgun (WGS) entry which is preliminary data.</text>
</comment>
<name>A0A0L8AEU3_9GAMM</name>
<reference evidence="1 2" key="1">
    <citation type="journal article" date="2012" name="J. Bacteriol.">
        <title>Genome sequence of a novel nicotine-degrading strain, Pseudomonas geniculata N1.</title>
        <authorList>
            <person name="Tang H."/>
            <person name="Yu H."/>
            <person name="Tai C."/>
            <person name="Huang K."/>
            <person name="Liu Y."/>
            <person name="Wang L."/>
            <person name="Yao Y."/>
            <person name="Wu G."/>
            <person name="Xu P."/>
        </authorList>
    </citation>
    <scope>NUCLEOTIDE SEQUENCE [LARGE SCALE GENOMIC DNA]</scope>
    <source>
        <strain evidence="1 2">N1</strain>
    </source>
</reference>